<evidence type="ECO:0000313" key="2">
    <source>
        <dbReference type="Proteomes" id="UP000662747"/>
    </source>
</evidence>
<name>A0ABX7P330_9BACT</name>
<dbReference type="RefSeq" id="WP_206726415.1">
    <property type="nucleotide sequence ID" value="NZ_CP071090.1"/>
</dbReference>
<protein>
    <recommendedName>
        <fullName evidence="3">HK97 gp10 family phage protein</fullName>
    </recommendedName>
</protein>
<dbReference type="Proteomes" id="UP000662747">
    <property type="component" value="Chromosome"/>
</dbReference>
<dbReference type="EMBL" id="CP071090">
    <property type="protein sequence ID" value="QSQ24854.1"/>
    <property type="molecule type" value="Genomic_DNA"/>
</dbReference>
<accession>A0ABX7P330</accession>
<organism evidence="1 2">
    <name type="scientific">Pyxidicoccus parkwayensis</name>
    <dbReference type="NCBI Taxonomy" id="2813578"/>
    <lineage>
        <taxon>Bacteria</taxon>
        <taxon>Pseudomonadati</taxon>
        <taxon>Myxococcota</taxon>
        <taxon>Myxococcia</taxon>
        <taxon>Myxococcales</taxon>
        <taxon>Cystobacterineae</taxon>
        <taxon>Myxococcaceae</taxon>
        <taxon>Pyxidicoccus</taxon>
    </lineage>
</organism>
<sequence>MAVKVKVDVMALVRLRQRPQEVLRALDMPLHAAVRRALDFSQFLVPRQSAEERAEFRKSGDGPPQPPLANTGFISGPLYNLTDGCSVTWTAGYEHPAAGPIHEGWHWGEQLYNPPPHFLKKAFRKTRGATRKDVAQTLARFLAQHFPSR</sequence>
<keyword evidence="2" id="KW-1185">Reference proteome</keyword>
<proteinExistence type="predicted"/>
<evidence type="ECO:0000313" key="1">
    <source>
        <dbReference type="EMBL" id="QSQ24854.1"/>
    </source>
</evidence>
<reference evidence="1 2" key="1">
    <citation type="submission" date="2021-02" db="EMBL/GenBank/DDBJ databases">
        <title>De Novo genome assembly of isolated myxobacteria.</title>
        <authorList>
            <person name="Stevens D.C."/>
        </authorList>
    </citation>
    <scope>NUCLEOTIDE SEQUENCE [LARGE SCALE GENOMIC DNA]</scope>
    <source>
        <strain evidence="2">SCPEA02</strain>
    </source>
</reference>
<gene>
    <name evidence="1" type="ORF">JY651_07905</name>
</gene>
<evidence type="ECO:0008006" key="3">
    <source>
        <dbReference type="Google" id="ProtNLM"/>
    </source>
</evidence>